<evidence type="ECO:0000313" key="5">
    <source>
        <dbReference type="EMBL" id="QDT63628.1"/>
    </source>
</evidence>
<name>A0A517T5J1_9PLAN</name>
<dbReference type="InterPro" id="IPR045584">
    <property type="entry name" value="Pilin-like"/>
</dbReference>
<reference evidence="5 6" key="1">
    <citation type="submission" date="2019-02" db="EMBL/GenBank/DDBJ databases">
        <title>Deep-cultivation of Planctomycetes and their phenomic and genomic characterization uncovers novel biology.</title>
        <authorList>
            <person name="Wiegand S."/>
            <person name="Jogler M."/>
            <person name="Boedeker C."/>
            <person name="Pinto D."/>
            <person name="Vollmers J."/>
            <person name="Rivas-Marin E."/>
            <person name="Kohn T."/>
            <person name="Peeters S.H."/>
            <person name="Heuer A."/>
            <person name="Rast P."/>
            <person name="Oberbeckmann S."/>
            <person name="Bunk B."/>
            <person name="Jeske O."/>
            <person name="Meyerdierks A."/>
            <person name="Storesund J.E."/>
            <person name="Kallscheuer N."/>
            <person name="Luecker S."/>
            <person name="Lage O.M."/>
            <person name="Pohl T."/>
            <person name="Merkel B.J."/>
            <person name="Hornburger P."/>
            <person name="Mueller R.-W."/>
            <person name="Bruemmer F."/>
            <person name="Labrenz M."/>
            <person name="Spormann A.M."/>
            <person name="Op den Camp H."/>
            <person name="Overmann J."/>
            <person name="Amann R."/>
            <person name="Jetten M.S.M."/>
            <person name="Mascher T."/>
            <person name="Medema M.H."/>
            <person name="Devos D.P."/>
            <person name="Kaster A.-K."/>
            <person name="Ovreas L."/>
            <person name="Rohde M."/>
            <person name="Galperin M.Y."/>
            <person name="Jogler C."/>
        </authorList>
    </citation>
    <scope>NUCLEOTIDE SEQUENCE [LARGE SCALE GENOMIC DNA]</scope>
    <source>
        <strain evidence="5 6">V22</strain>
    </source>
</reference>
<feature type="region of interest" description="Disordered" evidence="3">
    <location>
        <begin position="80"/>
        <end position="104"/>
    </location>
</feature>
<keyword evidence="4" id="KW-0812">Transmembrane</keyword>
<protein>
    <recommendedName>
        <fullName evidence="2">Type II secretion system protein J</fullName>
    </recommendedName>
</protein>
<dbReference type="RefSeq" id="WP_145260094.1">
    <property type="nucleotide sequence ID" value="NZ_CP036316.1"/>
</dbReference>
<feature type="transmembrane region" description="Helical" evidence="4">
    <location>
        <begin position="12"/>
        <end position="36"/>
    </location>
</feature>
<evidence type="ECO:0000256" key="1">
    <source>
        <dbReference type="ARBA" id="ARBA00011084"/>
    </source>
</evidence>
<keyword evidence="4" id="KW-0472">Membrane</keyword>
<dbReference type="InterPro" id="IPR012902">
    <property type="entry name" value="N_methyl_site"/>
</dbReference>
<comment type="similarity">
    <text evidence="1">Belongs to the GSP J family.</text>
</comment>
<dbReference type="Gene3D" id="2.10.70.20">
    <property type="entry name" value="gspk-gspi-gspj complex like domains"/>
    <property type="match status" value="1"/>
</dbReference>
<dbReference type="InterPro" id="IPR010055">
    <property type="entry name" value="T2SS_protein-GspJ"/>
</dbReference>
<accession>A0A517T5J1</accession>
<dbReference type="Pfam" id="PF07963">
    <property type="entry name" value="N_methyl"/>
    <property type="match status" value="1"/>
</dbReference>
<keyword evidence="6" id="KW-1185">Reference proteome</keyword>
<feature type="compositionally biased region" description="Acidic residues" evidence="3">
    <location>
        <begin position="80"/>
        <end position="103"/>
    </location>
</feature>
<gene>
    <name evidence="5" type="ORF">V22_08520</name>
</gene>
<dbReference type="Pfam" id="PF11612">
    <property type="entry name" value="T2SSJ"/>
    <property type="match status" value="1"/>
</dbReference>
<proteinExistence type="inferred from homology"/>
<dbReference type="AlphaFoldDB" id="A0A517T5J1"/>
<evidence type="ECO:0000256" key="2">
    <source>
        <dbReference type="ARBA" id="ARBA00021539"/>
    </source>
</evidence>
<dbReference type="KEGG" id="chya:V22_08520"/>
<dbReference type="NCBIfam" id="TIGR02532">
    <property type="entry name" value="IV_pilin_GFxxxE"/>
    <property type="match status" value="1"/>
</dbReference>
<evidence type="ECO:0000256" key="4">
    <source>
        <dbReference type="SAM" id="Phobius"/>
    </source>
</evidence>
<dbReference type="OrthoDB" id="9812770at2"/>
<dbReference type="GO" id="GO:0015628">
    <property type="term" value="P:protein secretion by the type II secretion system"/>
    <property type="evidence" value="ECO:0007669"/>
    <property type="project" value="InterPro"/>
</dbReference>
<dbReference type="EMBL" id="CP036316">
    <property type="protein sequence ID" value="QDT63628.1"/>
    <property type="molecule type" value="Genomic_DNA"/>
</dbReference>
<dbReference type="SUPFAM" id="SSF54523">
    <property type="entry name" value="Pili subunits"/>
    <property type="match status" value="1"/>
</dbReference>
<evidence type="ECO:0000256" key="3">
    <source>
        <dbReference type="SAM" id="MobiDB-lite"/>
    </source>
</evidence>
<dbReference type="Proteomes" id="UP000319976">
    <property type="component" value="Chromosome"/>
</dbReference>
<evidence type="ECO:0000313" key="6">
    <source>
        <dbReference type="Proteomes" id="UP000319976"/>
    </source>
</evidence>
<dbReference type="GO" id="GO:0015627">
    <property type="term" value="C:type II protein secretion system complex"/>
    <property type="evidence" value="ECO:0007669"/>
    <property type="project" value="InterPro"/>
</dbReference>
<sequence length="298" mass="31743">MTTSPHLLRRRAFTLVEVILALALSVVLMAAILSALELTRRLVSTGREEIERAQISRAVFQKISRDLRSVTFRVDSIAAEEEATSTDATDEESTAEEEPEEEATVIGGLTAETSLLMASGGLVGDSSALVMQICRPPRLDFRTNGTAMQSSRVSELQSVSYFIAAPNAGGLAGAVGDAFGAVGLSRLSGDRLAIQQADEEGNLGLLADSSELLAPEITAVYFRYFDGSAWVETWDTSVTRQLPSAVEVTFVYEEVDGDAGITNTSSTLTVDADNTWRGVISLPLAGAYAAEAALEELQ</sequence>
<keyword evidence="4" id="KW-1133">Transmembrane helix</keyword>
<organism evidence="5 6">
    <name type="scientific">Calycomorphotria hydatis</name>
    <dbReference type="NCBI Taxonomy" id="2528027"/>
    <lineage>
        <taxon>Bacteria</taxon>
        <taxon>Pseudomonadati</taxon>
        <taxon>Planctomycetota</taxon>
        <taxon>Planctomycetia</taxon>
        <taxon>Planctomycetales</taxon>
        <taxon>Planctomycetaceae</taxon>
        <taxon>Calycomorphotria</taxon>
    </lineage>
</organism>